<dbReference type="PROSITE" id="PS00107">
    <property type="entry name" value="PROTEIN_KINASE_ATP"/>
    <property type="match status" value="1"/>
</dbReference>
<evidence type="ECO:0000256" key="16">
    <source>
        <dbReference type="SAM" id="Phobius"/>
    </source>
</evidence>
<dbReference type="GO" id="GO:0016020">
    <property type="term" value="C:membrane"/>
    <property type="evidence" value="ECO:0007669"/>
    <property type="project" value="UniProtKB-SubCell"/>
</dbReference>
<keyword evidence="9" id="KW-1015">Disulfide bond</keyword>
<dbReference type="SUPFAM" id="SSF51110">
    <property type="entry name" value="alpha-D-mannose-specific plant lectins"/>
    <property type="match status" value="1"/>
</dbReference>
<dbReference type="InterPro" id="IPR001480">
    <property type="entry name" value="Bulb-type_lectin_dom"/>
</dbReference>
<dbReference type="AlphaFoldDB" id="A0A9R0W8C3"/>
<dbReference type="SUPFAM" id="SSF56112">
    <property type="entry name" value="Protein kinase-like (PK-like)"/>
    <property type="match status" value="1"/>
</dbReference>
<dbReference type="Gramene" id="TRITD4Bv1G008480.1">
    <property type="protein sequence ID" value="TRITD4Bv1G008480.1"/>
    <property type="gene ID" value="TRITD4Bv1G008480"/>
</dbReference>
<dbReference type="PROSITE" id="PS50948">
    <property type="entry name" value="PAN"/>
    <property type="match status" value="1"/>
</dbReference>
<dbReference type="PROSITE" id="PS50011">
    <property type="entry name" value="PROTEIN_KINASE_DOM"/>
    <property type="match status" value="1"/>
</dbReference>
<dbReference type="InterPro" id="IPR036426">
    <property type="entry name" value="Bulb-type_lectin_dom_sf"/>
</dbReference>
<dbReference type="InterPro" id="IPR024171">
    <property type="entry name" value="SRK-like_kinase"/>
</dbReference>
<dbReference type="EC" id="2.7.11.1" evidence="14"/>
<dbReference type="PROSITE" id="PS50927">
    <property type="entry name" value="BULB_LECTIN"/>
    <property type="match status" value="1"/>
</dbReference>
<feature type="domain" description="Apple" evidence="19">
    <location>
        <begin position="404"/>
        <end position="484"/>
    </location>
</feature>
<evidence type="ECO:0000256" key="11">
    <source>
        <dbReference type="ARBA" id="ARBA00023180"/>
    </source>
</evidence>
<dbReference type="Gene3D" id="3.30.200.20">
    <property type="entry name" value="Phosphorylase Kinase, domain 1"/>
    <property type="match status" value="1"/>
</dbReference>
<feature type="binding site" evidence="15">
    <location>
        <position position="586"/>
    </location>
    <ligand>
        <name>ATP</name>
        <dbReference type="ChEBI" id="CHEBI:30616"/>
    </ligand>
</feature>
<evidence type="ECO:0000256" key="6">
    <source>
        <dbReference type="ARBA" id="ARBA00022741"/>
    </source>
</evidence>
<feature type="transmembrane region" description="Helical" evidence="16">
    <location>
        <begin position="498"/>
        <end position="521"/>
    </location>
</feature>
<dbReference type="FunFam" id="1.10.510.10:FF:000060">
    <property type="entry name" value="G-type lectin S-receptor-like serine/threonine-protein kinase"/>
    <property type="match status" value="1"/>
</dbReference>
<dbReference type="Gene3D" id="1.10.510.10">
    <property type="entry name" value="Transferase(Phosphotransferase) domain 1"/>
    <property type="match status" value="1"/>
</dbReference>
<proteinExistence type="inferred from homology"/>
<evidence type="ECO:0000259" key="17">
    <source>
        <dbReference type="PROSITE" id="PS50011"/>
    </source>
</evidence>
<dbReference type="Proteomes" id="UP000324705">
    <property type="component" value="Chromosome 4B"/>
</dbReference>
<dbReference type="PANTHER" id="PTHR32444">
    <property type="entry name" value="BULB-TYPE LECTIN DOMAIN-CONTAINING PROTEIN"/>
    <property type="match status" value="1"/>
</dbReference>
<evidence type="ECO:0000256" key="12">
    <source>
        <dbReference type="ARBA" id="ARBA00047899"/>
    </source>
</evidence>
<comment type="subcellular location">
    <subcellularLocation>
        <location evidence="1">Membrane</location>
        <topology evidence="1">Single-pass type I membrane protein</topology>
    </subcellularLocation>
</comment>
<evidence type="ECO:0000259" key="18">
    <source>
        <dbReference type="PROSITE" id="PS50927"/>
    </source>
</evidence>
<keyword evidence="3" id="KW-0245">EGF-like domain</keyword>
<dbReference type="InterPro" id="IPR017441">
    <property type="entry name" value="Protein_kinase_ATP_BS"/>
</dbReference>
<comment type="similarity">
    <text evidence="14">Belongs to the protein kinase superfamily. Ser/Thr protein kinase family.</text>
</comment>
<dbReference type="FunFam" id="3.30.200.20:FF:000177">
    <property type="entry name" value="Cysteine-rich receptor-like protein kinase 2"/>
    <property type="match status" value="1"/>
</dbReference>
<evidence type="ECO:0000256" key="8">
    <source>
        <dbReference type="ARBA" id="ARBA00022840"/>
    </source>
</evidence>
<evidence type="ECO:0000256" key="5">
    <source>
        <dbReference type="ARBA" id="ARBA00022729"/>
    </source>
</evidence>
<protein>
    <recommendedName>
        <fullName evidence="14">Receptor-like serine/threonine-protein kinase</fullName>
        <ecNumber evidence="14">2.7.11.1</ecNumber>
    </recommendedName>
</protein>
<keyword evidence="11" id="KW-0325">Glycoprotein</keyword>
<evidence type="ECO:0000256" key="4">
    <source>
        <dbReference type="ARBA" id="ARBA00022679"/>
    </source>
</evidence>
<keyword evidence="2 14" id="KW-0723">Serine/threonine-protein kinase</keyword>
<evidence type="ECO:0000256" key="3">
    <source>
        <dbReference type="ARBA" id="ARBA00022536"/>
    </source>
</evidence>
<dbReference type="SMART" id="SM00220">
    <property type="entry name" value="S_TKc"/>
    <property type="match status" value="1"/>
</dbReference>
<dbReference type="EMBL" id="LT934118">
    <property type="protein sequence ID" value="VAI01154.1"/>
    <property type="molecule type" value="Genomic_DNA"/>
</dbReference>
<dbReference type="PIRSF" id="PIRSF000641">
    <property type="entry name" value="SRK"/>
    <property type="match status" value="1"/>
</dbReference>
<dbReference type="Gene3D" id="2.90.10.10">
    <property type="entry name" value="Bulb-type lectin domain"/>
    <property type="match status" value="1"/>
</dbReference>
<dbReference type="CDD" id="cd01098">
    <property type="entry name" value="PAN_AP_plant"/>
    <property type="match status" value="1"/>
</dbReference>
<reference evidence="20 21" key="1">
    <citation type="submission" date="2017-09" db="EMBL/GenBank/DDBJ databases">
        <authorList>
            <consortium name="International Durum Wheat Genome Sequencing Consortium (IDWGSC)"/>
            <person name="Milanesi L."/>
        </authorList>
    </citation>
    <scope>NUCLEOTIDE SEQUENCE [LARGE SCALE GENOMIC DNA]</scope>
    <source>
        <strain evidence="21">cv. Svevo</strain>
    </source>
</reference>
<name>A0A9R0W8C3_TRITD</name>
<dbReference type="SMART" id="SM00108">
    <property type="entry name" value="B_lectin"/>
    <property type="match status" value="1"/>
</dbReference>
<dbReference type="CDD" id="cd00028">
    <property type="entry name" value="B_lectin"/>
    <property type="match status" value="1"/>
</dbReference>
<dbReference type="PROSITE" id="PS00108">
    <property type="entry name" value="PROTEIN_KINASE_ST"/>
    <property type="match status" value="1"/>
</dbReference>
<keyword evidence="16" id="KW-1133">Transmembrane helix</keyword>
<evidence type="ECO:0000259" key="19">
    <source>
        <dbReference type="PROSITE" id="PS50948"/>
    </source>
</evidence>
<evidence type="ECO:0000256" key="7">
    <source>
        <dbReference type="ARBA" id="ARBA00022777"/>
    </source>
</evidence>
<feature type="domain" description="Bulb-type lectin" evidence="18">
    <location>
        <begin position="94"/>
        <end position="215"/>
    </location>
</feature>
<evidence type="ECO:0000256" key="10">
    <source>
        <dbReference type="ARBA" id="ARBA00023170"/>
    </source>
</evidence>
<dbReference type="Pfam" id="PF08276">
    <property type="entry name" value="PAN_2"/>
    <property type="match status" value="1"/>
</dbReference>
<evidence type="ECO:0000256" key="9">
    <source>
        <dbReference type="ARBA" id="ARBA00023157"/>
    </source>
</evidence>
<evidence type="ECO:0000313" key="20">
    <source>
        <dbReference type="EMBL" id="VAI01154.1"/>
    </source>
</evidence>
<feature type="domain" description="Protein kinase" evidence="17">
    <location>
        <begin position="557"/>
        <end position="831"/>
    </location>
</feature>
<keyword evidence="10" id="KW-0675">Receptor</keyword>
<evidence type="ECO:0000256" key="15">
    <source>
        <dbReference type="PROSITE-ProRule" id="PRU10141"/>
    </source>
</evidence>
<comment type="catalytic activity">
    <reaction evidence="13 14">
        <text>L-seryl-[protein] + ATP = O-phospho-L-seryl-[protein] + ADP + H(+)</text>
        <dbReference type="Rhea" id="RHEA:17989"/>
        <dbReference type="Rhea" id="RHEA-COMP:9863"/>
        <dbReference type="Rhea" id="RHEA-COMP:11604"/>
        <dbReference type="ChEBI" id="CHEBI:15378"/>
        <dbReference type="ChEBI" id="CHEBI:29999"/>
        <dbReference type="ChEBI" id="CHEBI:30616"/>
        <dbReference type="ChEBI" id="CHEBI:83421"/>
        <dbReference type="ChEBI" id="CHEBI:456216"/>
        <dbReference type="EC" id="2.7.11.1"/>
    </reaction>
</comment>
<dbReference type="Pfam" id="PF01453">
    <property type="entry name" value="B_lectin"/>
    <property type="match status" value="1"/>
</dbReference>
<dbReference type="InterPro" id="IPR003609">
    <property type="entry name" value="Pan_app"/>
</dbReference>
<keyword evidence="21" id="KW-1185">Reference proteome</keyword>
<keyword evidence="4 14" id="KW-0808">Transferase</keyword>
<dbReference type="GO" id="GO:0051707">
    <property type="term" value="P:response to other organism"/>
    <property type="evidence" value="ECO:0007669"/>
    <property type="project" value="UniProtKB-ARBA"/>
</dbReference>
<dbReference type="InterPro" id="IPR000719">
    <property type="entry name" value="Prot_kinase_dom"/>
</dbReference>
<dbReference type="SMART" id="SM00473">
    <property type="entry name" value="PAN_AP"/>
    <property type="match status" value="1"/>
</dbReference>
<keyword evidence="5" id="KW-0732">Signal</keyword>
<gene>
    <name evidence="20" type="ORF">TRITD_4Bv1G008480</name>
</gene>
<dbReference type="GO" id="GO:0048544">
    <property type="term" value="P:recognition of pollen"/>
    <property type="evidence" value="ECO:0007669"/>
    <property type="project" value="InterPro"/>
</dbReference>
<dbReference type="InterPro" id="IPR000858">
    <property type="entry name" value="S_locus_glycoprot_dom"/>
</dbReference>
<dbReference type="OMA" id="MVKSRYH"/>
<dbReference type="PANTHER" id="PTHR32444:SF235">
    <property type="entry name" value="OS01G0783900 PROTEIN"/>
    <property type="match status" value="1"/>
</dbReference>
<keyword evidence="8 14" id="KW-0067">ATP-binding</keyword>
<organism evidence="20 21">
    <name type="scientific">Triticum turgidum subsp. durum</name>
    <name type="common">Durum wheat</name>
    <name type="synonym">Triticum durum</name>
    <dbReference type="NCBI Taxonomy" id="4567"/>
    <lineage>
        <taxon>Eukaryota</taxon>
        <taxon>Viridiplantae</taxon>
        <taxon>Streptophyta</taxon>
        <taxon>Embryophyta</taxon>
        <taxon>Tracheophyta</taxon>
        <taxon>Spermatophyta</taxon>
        <taxon>Magnoliopsida</taxon>
        <taxon>Liliopsida</taxon>
        <taxon>Poales</taxon>
        <taxon>Poaceae</taxon>
        <taxon>BOP clade</taxon>
        <taxon>Pooideae</taxon>
        <taxon>Triticodae</taxon>
        <taxon>Triticeae</taxon>
        <taxon>Triticinae</taxon>
        <taxon>Triticum</taxon>
    </lineage>
</organism>
<sequence>MTAHSKFSEIPKQCSTQGFSHARTLLRQGVRRILDRDFQREMVKSRYHQASVLSDFLLAALGEMIMRPSQSMSRHRLLLAFLSVQLLTASAVADSTLTQRTAIGGDQRLASPGGVFQLGLFSLANSTRWFLGIWLAASPGAVVWVANRDRPLHASSSGIVALSGRGDLVLLDAASGNETIWSSSSSLAAVVAQLRDDGNLMLADAAGVTVWQSFDHPTNTFLSGSRAGQDLRTGAVWSASSWRSADDPSPGDFRYVMDTRGSPELHVWWNGRKRYRTGPWNGLRFSGCPDMTTFEDLVEFRFTHTADEVSFVYRDRVGSPVSRLVLNESGAMQRMVWDGALWRVFWSGPRDQCDIYGACGPFGVCNAVGAVMCGCIRGFLPSSPAEWRMRNASGGCARSTALQCGGGDGFYTLRGVKLPETHGSSVDAGASLAECGRRCSSNCSCTAYAASDIRGGGTGCIQWFGELMDTRFVDDGQDLFIRLAMSDLHLETTKTSKLVVIIAVVITSFALLLLSLGLMIWRKIWLRSKQVTKFDDIVRGECPTYHLETLRAATDGFCTKNEIGRGGFGIVYKGQMENGQEVAVKKLSAGNSVQGLKEFKNEVDLIAKLQHRNLVRLLGCCIHCSERILVYEYMSNKSLDTFIFDPSRRVDLIWRTRMDIIFGVARGLLYLHQDSRHTMIHRDLKAANVLLDREMVAKISDFGIAKLFSSIGDHQVTERIVGTFGYMSPEYAMDGMVSFMQDVYSFGVLLLEIISGRRNQRGFNLIAHAWMLFEENKSLELLDPAVRDGCSLAELEQAATCIQVGLLCVQESPSQRPQMAAVIPMMSHQQALERPLRPVVCMPVSTLADLLNVQEDTSGNVELTITNLEGR</sequence>
<dbReference type="CDD" id="cd14066">
    <property type="entry name" value="STKc_IRAK"/>
    <property type="match status" value="1"/>
</dbReference>
<accession>A0A9R0W8C3</accession>
<dbReference type="GO" id="GO:0005524">
    <property type="term" value="F:ATP binding"/>
    <property type="evidence" value="ECO:0007669"/>
    <property type="project" value="UniProtKB-UniRule"/>
</dbReference>
<evidence type="ECO:0000256" key="2">
    <source>
        <dbReference type="ARBA" id="ARBA00022527"/>
    </source>
</evidence>
<evidence type="ECO:0000256" key="14">
    <source>
        <dbReference type="PIRNR" id="PIRNR000641"/>
    </source>
</evidence>
<keyword evidence="16" id="KW-0812">Transmembrane</keyword>
<dbReference type="InterPro" id="IPR011009">
    <property type="entry name" value="Kinase-like_dom_sf"/>
</dbReference>
<comment type="catalytic activity">
    <reaction evidence="12 14">
        <text>L-threonyl-[protein] + ATP = O-phospho-L-threonyl-[protein] + ADP + H(+)</text>
        <dbReference type="Rhea" id="RHEA:46608"/>
        <dbReference type="Rhea" id="RHEA-COMP:11060"/>
        <dbReference type="Rhea" id="RHEA-COMP:11605"/>
        <dbReference type="ChEBI" id="CHEBI:15378"/>
        <dbReference type="ChEBI" id="CHEBI:30013"/>
        <dbReference type="ChEBI" id="CHEBI:30616"/>
        <dbReference type="ChEBI" id="CHEBI:61977"/>
        <dbReference type="ChEBI" id="CHEBI:456216"/>
        <dbReference type="EC" id="2.7.11.1"/>
    </reaction>
</comment>
<keyword evidence="7 14" id="KW-0418">Kinase</keyword>
<dbReference type="Pfam" id="PF00954">
    <property type="entry name" value="S_locus_glycop"/>
    <property type="match status" value="1"/>
</dbReference>
<dbReference type="GO" id="GO:0004674">
    <property type="term" value="F:protein serine/threonine kinase activity"/>
    <property type="evidence" value="ECO:0007669"/>
    <property type="project" value="UniProtKB-KW"/>
</dbReference>
<evidence type="ECO:0000256" key="13">
    <source>
        <dbReference type="ARBA" id="ARBA00048679"/>
    </source>
</evidence>
<dbReference type="Pfam" id="PF07714">
    <property type="entry name" value="PK_Tyr_Ser-Thr"/>
    <property type="match status" value="1"/>
</dbReference>
<keyword evidence="6 14" id="KW-0547">Nucleotide-binding</keyword>
<evidence type="ECO:0000256" key="1">
    <source>
        <dbReference type="ARBA" id="ARBA00004479"/>
    </source>
</evidence>
<keyword evidence="16" id="KW-0472">Membrane</keyword>
<dbReference type="InterPro" id="IPR001245">
    <property type="entry name" value="Ser-Thr/Tyr_kinase_cat_dom"/>
</dbReference>
<dbReference type="InterPro" id="IPR008271">
    <property type="entry name" value="Ser/Thr_kinase_AS"/>
</dbReference>
<evidence type="ECO:0000313" key="21">
    <source>
        <dbReference type="Proteomes" id="UP000324705"/>
    </source>
</evidence>